<proteinExistence type="predicted"/>
<keyword evidence="2" id="KW-1185">Reference proteome</keyword>
<evidence type="ECO:0000313" key="2">
    <source>
        <dbReference type="Proteomes" id="UP000244005"/>
    </source>
</evidence>
<reference evidence="2" key="1">
    <citation type="journal article" date="2017" name="Cell">
        <title>Insights into land plant evolution garnered from the Marchantia polymorpha genome.</title>
        <authorList>
            <person name="Bowman J.L."/>
            <person name="Kohchi T."/>
            <person name="Yamato K.T."/>
            <person name="Jenkins J."/>
            <person name="Shu S."/>
            <person name="Ishizaki K."/>
            <person name="Yamaoka S."/>
            <person name="Nishihama R."/>
            <person name="Nakamura Y."/>
            <person name="Berger F."/>
            <person name="Adam C."/>
            <person name="Aki S.S."/>
            <person name="Althoff F."/>
            <person name="Araki T."/>
            <person name="Arteaga-Vazquez M.A."/>
            <person name="Balasubrmanian S."/>
            <person name="Barry K."/>
            <person name="Bauer D."/>
            <person name="Boehm C.R."/>
            <person name="Briginshaw L."/>
            <person name="Caballero-Perez J."/>
            <person name="Catarino B."/>
            <person name="Chen F."/>
            <person name="Chiyoda S."/>
            <person name="Chovatia M."/>
            <person name="Davies K.M."/>
            <person name="Delmans M."/>
            <person name="Demura T."/>
            <person name="Dierschke T."/>
            <person name="Dolan L."/>
            <person name="Dorantes-Acosta A.E."/>
            <person name="Eklund D.M."/>
            <person name="Florent S.N."/>
            <person name="Flores-Sandoval E."/>
            <person name="Fujiyama A."/>
            <person name="Fukuzawa H."/>
            <person name="Galik B."/>
            <person name="Grimanelli D."/>
            <person name="Grimwood J."/>
            <person name="Grossniklaus U."/>
            <person name="Hamada T."/>
            <person name="Haseloff J."/>
            <person name="Hetherington A.J."/>
            <person name="Higo A."/>
            <person name="Hirakawa Y."/>
            <person name="Hundley H.N."/>
            <person name="Ikeda Y."/>
            <person name="Inoue K."/>
            <person name="Inoue S.I."/>
            <person name="Ishida S."/>
            <person name="Jia Q."/>
            <person name="Kakita M."/>
            <person name="Kanazawa T."/>
            <person name="Kawai Y."/>
            <person name="Kawashima T."/>
            <person name="Kennedy M."/>
            <person name="Kinose K."/>
            <person name="Kinoshita T."/>
            <person name="Kohara Y."/>
            <person name="Koide E."/>
            <person name="Komatsu K."/>
            <person name="Kopischke S."/>
            <person name="Kubo M."/>
            <person name="Kyozuka J."/>
            <person name="Lagercrantz U."/>
            <person name="Lin S.S."/>
            <person name="Lindquist E."/>
            <person name="Lipzen A.M."/>
            <person name="Lu C.W."/>
            <person name="De Luna E."/>
            <person name="Martienssen R.A."/>
            <person name="Minamino N."/>
            <person name="Mizutani M."/>
            <person name="Mizutani M."/>
            <person name="Mochizuki N."/>
            <person name="Monte I."/>
            <person name="Mosher R."/>
            <person name="Nagasaki H."/>
            <person name="Nakagami H."/>
            <person name="Naramoto S."/>
            <person name="Nishitani K."/>
            <person name="Ohtani M."/>
            <person name="Okamoto T."/>
            <person name="Okumura M."/>
            <person name="Phillips J."/>
            <person name="Pollak B."/>
            <person name="Reinders A."/>
            <person name="Rovekamp M."/>
            <person name="Sano R."/>
            <person name="Sawa S."/>
            <person name="Schmid M.W."/>
            <person name="Shirakawa M."/>
            <person name="Solano R."/>
            <person name="Spunde A."/>
            <person name="Suetsugu N."/>
            <person name="Sugano S."/>
            <person name="Sugiyama A."/>
            <person name="Sun R."/>
            <person name="Suzuki Y."/>
            <person name="Takenaka M."/>
            <person name="Takezawa D."/>
            <person name="Tomogane H."/>
            <person name="Tsuzuki M."/>
            <person name="Ueda T."/>
            <person name="Umeda M."/>
            <person name="Ward J.M."/>
            <person name="Watanabe Y."/>
            <person name="Yazaki K."/>
            <person name="Yokoyama R."/>
            <person name="Yoshitake Y."/>
            <person name="Yotsui I."/>
            <person name="Zachgo S."/>
            <person name="Schmutz J."/>
        </authorList>
    </citation>
    <scope>NUCLEOTIDE SEQUENCE [LARGE SCALE GENOMIC DNA]</scope>
    <source>
        <strain evidence="2">Tak-1</strain>
    </source>
</reference>
<dbReference type="Gramene" id="Mp3g13990.1">
    <property type="protein sequence ID" value="Mp3g13990.1.cds1"/>
    <property type="gene ID" value="Mp3g13990"/>
</dbReference>
<name>A0A2R6XSG6_MARPO</name>
<evidence type="ECO:0000313" key="1">
    <source>
        <dbReference type="EMBL" id="PTQ49045.1"/>
    </source>
</evidence>
<dbReference type="Proteomes" id="UP000244005">
    <property type="component" value="Unassembled WGS sequence"/>
</dbReference>
<dbReference type="EMBL" id="KZ772676">
    <property type="protein sequence ID" value="PTQ49045.1"/>
    <property type="molecule type" value="Genomic_DNA"/>
</dbReference>
<gene>
    <name evidence="1" type="ORF">MARPO_0004s0272</name>
</gene>
<protein>
    <submittedName>
        <fullName evidence="1">Uncharacterized protein</fullName>
    </submittedName>
</protein>
<organism evidence="1 2">
    <name type="scientific">Marchantia polymorpha</name>
    <name type="common">Common liverwort</name>
    <name type="synonym">Marchantia aquatica</name>
    <dbReference type="NCBI Taxonomy" id="3197"/>
    <lineage>
        <taxon>Eukaryota</taxon>
        <taxon>Viridiplantae</taxon>
        <taxon>Streptophyta</taxon>
        <taxon>Embryophyta</taxon>
        <taxon>Marchantiophyta</taxon>
        <taxon>Marchantiopsida</taxon>
        <taxon>Marchantiidae</taxon>
        <taxon>Marchantiales</taxon>
        <taxon>Marchantiaceae</taxon>
        <taxon>Marchantia</taxon>
    </lineage>
</organism>
<dbReference type="AlphaFoldDB" id="A0A2R6XSG6"/>
<accession>A0A2R6XSG6</accession>
<sequence length="90" mass="9984">MWLSNASSGVQEQSSTIRLSSSHSTLASFPTVLHLAVGTHIRGGFSNISPLPDHVRRCRRFRLLQAKQKNLYSKLPTGNFETSKSPVQFS</sequence>